<dbReference type="Pfam" id="PF00854">
    <property type="entry name" value="PTR2"/>
    <property type="match status" value="1"/>
</dbReference>
<dbReference type="EnsemblPlants" id="EMT00871">
    <property type="protein sequence ID" value="EMT00871"/>
    <property type="gene ID" value="F775_15882"/>
</dbReference>
<keyword evidence="4" id="KW-1133">Transmembrane helix</keyword>
<evidence type="ECO:0000256" key="3">
    <source>
        <dbReference type="ARBA" id="ARBA00022692"/>
    </source>
</evidence>
<keyword evidence="5" id="KW-0472">Membrane</keyword>
<accession>N1QQ11</accession>
<dbReference type="AlphaFoldDB" id="N1QQ11"/>
<proteinExistence type="inferred from homology"/>
<dbReference type="GO" id="GO:0022857">
    <property type="term" value="F:transmembrane transporter activity"/>
    <property type="evidence" value="ECO:0007669"/>
    <property type="project" value="InterPro"/>
</dbReference>
<evidence type="ECO:0000256" key="4">
    <source>
        <dbReference type="ARBA" id="ARBA00022989"/>
    </source>
</evidence>
<comment type="similarity">
    <text evidence="2">Belongs to the major facilitator superfamily. Proton-dependent oligopeptide transporter (POT/PTR) (TC 2.A.17) family.</text>
</comment>
<evidence type="ECO:0000256" key="1">
    <source>
        <dbReference type="ARBA" id="ARBA00004141"/>
    </source>
</evidence>
<dbReference type="PANTHER" id="PTHR11654">
    <property type="entry name" value="OLIGOPEPTIDE TRANSPORTER-RELATED"/>
    <property type="match status" value="1"/>
</dbReference>
<comment type="subcellular location">
    <subcellularLocation>
        <location evidence="1">Membrane</location>
        <topology evidence="1">Multi-pass membrane protein</topology>
    </subcellularLocation>
</comment>
<protein>
    <submittedName>
        <fullName evidence="6">Peptide transporter PTR2</fullName>
    </submittedName>
</protein>
<dbReference type="SUPFAM" id="SSF103473">
    <property type="entry name" value="MFS general substrate transporter"/>
    <property type="match status" value="1"/>
</dbReference>
<dbReference type="InterPro" id="IPR000109">
    <property type="entry name" value="POT_fam"/>
</dbReference>
<dbReference type="GO" id="GO:0016020">
    <property type="term" value="C:membrane"/>
    <property type="evidence" value="ECO:0007669"/>
    <property type="project" value="UniProtKB-SubCell"/>
</dbReference>
<name>N1QQ11_AEGTA</name>
<keyword evidence="3" id="KW-0812">Transmembrane</keyword>
<evidence type="ECO:0000256" key="2">
    <source>
        <dbReference type="ARBA" id="ARBA00005982"/>
    </source>
</evidence>
<dbReference type="InterPro" id="IPR036259">
    <property type="entry name" value="MFS_trans_sf"/>
</dbReference>
<evidence type="ECO:0000256" key="5">
    <source>
        <dbReference type="ARBA" id="ARBA00023136"/>
    </source>
</evidence>
<sequence length="661" mass="71672">MEAFDEEKPLLNVQPNPQMIMRVISSVRRKNTSNFGLLDSLQLRYSGTALQDVGSEYTSDGSVDINKRPALKGSTGRWRACYMILGVEFCECVAFFTVSRNLVTYLTTVLHESKVAAARNVSAWVGASFLTPLIGAFLADTYLGRYWTMVASLPVYILGMLVLTVSASAPTSSSSGGEVHRTMVYAGLYLAALGGGGIKPCTSTFGADQFDSANPAELAKKGSFFNWYYFMINLSSLLSSTVLVWLQDNVGWGVSFAIPTALLALALAVFVGGSRVYRFREPTVSPFTSLCQVVVAALSKWRVQLPDDVSLFYELTGSSESGHTIQHTSQFRFLDKAAIMLPPSDKTRVAPPTSSWKLCTVTQVQELKILLRMFPVWASFVIFHAVTGQLSSTFIEQGMVMDNRVGGFAIPPASLSVFGVFSVLVWVPVYEATLVPLARRCTGNRKGFSQTQRLGIGFALSALTMVYSAALETKRPGGARASGLAGQNVPVPMSILWQAPSHVLHGAAGVFAGIGMTEFFYDQAPARHEEPLCGVRAALDRVRAPSHVLHGAAGVFAGIGMTEFFYDQAPHAMKSLCAAFAQLSIASGFYFNTIVLGVVAVVTTRGGAPGWIPDNLNEGHLDYFFWMVAALSLLNLAQFVHYSVRCREKTTSSPQRVALPF</sequence>
<dbReference type="Gene3D" id="1.20.1250.20">
    <property type="entry name" value="MFS general substrate transporter like domains"/>
    <property type="match status" value="2"/>
</dbReference>
<evidence type="ECO:0000313" key="6">
    <source>
        <dbReference type="EnsemblPlants" id="EMT00871"/>
    </source>
</evidence>
<reference evidence="6" key="1">
    <citation type="submission" date="2015-06" db="UniProtKB">
        <authorList>
            <consortium name="EnsemblPlants"/>
        </authorList>
    </citation>
    <scope>IDENTIFICATION</scope>
</reference>
<organism evidence="6">
    <name type="scientific">Aegilops tauschii</name>
    <name type="common">Tausch's goatgrass</name>
    <name type="synonym">Aegilops squarrosa</name>
    <dbReference type="NCBI Taxonomy" id="37682"/>
    <lineage>
        <taxon>Eukaryota</taxon>
        <taxon>Viridiplantae</taxon>
        <taxon>Streptophyta</taxon>
        <taxon>Embryophyta</taxon>
        <taxon>Tracheophyta</taxon>
        <taxon>Spermatophyta</taxon>
        <taxon>Magnoliopsida</taxon>
        <taxon>Liliopsida</taxon>
        <taxon>Poales</taxon>
        <taxon>Poaceae</taxon>
        <taxon>BOP clade</taxon>
        <taxon>Pooideae</taxon>
        <taxon>Triticodae</taxon>
        <taxon>Triticeae</taxon>
        <taxon>Triticinae</taxon>
        <taxon>Aegilops</taxon>
    </lineage>
</organism>